<dbReference type="EMBL" id="CAJVCH010076014">
    <property type="protein sequence ID" value="CAG7721001.1"/>
    <property type="molecule type" value="Genomic_DNA"/>
</dbReference>
<keyword evidence="2" id="KW-1185">Reference proteome</keyword>
<proteinExistence type="predicted"/>
<sequence length="191" mass="22076">MMQELSKDFIEFGQKLIQNVTLRVNQRRTVWSKILYTLHHGAPNSDDSDSDCENFQVDLSVDRKTLKSHVLPLIRRLYPKTKDYPKSDEVITQRSEPQILPSSVEDTVDLSLREKMRYRKPKIAENCDQTGNTHDSADIACFCTPRRTSYFGNRAQEQREVNYCNSRTSICLLFVLQVSKVKGIFPLQVSS</sequence>
<accession>A0A8J2JJF5</accession>
<gene>
    <name evidence="1" type="ORF">AFUS01_LOCUS10250</name>
</gene>
<dbReference type="Proteomes" id="UP000708208">
    <property type="component" value="Unassembled WGS sequence"/>
</dbReference>
<evidence type="ECO:0000313" key="2">
    <source>
        <dbReference type="Proteomes" id="UP000708208"/>
    </source>
</evidence>
<comment type="caution">
    <text evidence="1">The sequence shown here is derived from an EMBL/GenBank/DDBJ whole genome shotgun (WGS) entry which is preliminary data.</text>
</comment>
<organism evidence="1 2">
    <name type="scientific">Allacma fusca</name>
    <dbReference type="NCBI Taxonomy" id="39272"/>
    <lineage>
        <taxon>Eukaryota</taxon>
        <taxon>Metazoa</taxon>
        <taxon>Ecdysozoa</taxon>
        <taxon>Arthropoda</taxon>
        <taxon>Hexapoda</taxon>
        <taxon>Collembola</taxon>
        <taxon>Symphypleona</taxon>
        <taxon>Sminthuridae</taxon>
        <taxon>Allacma</taxon>
    </lineage>
</organism>
<protein>
    <submittedName>
        <fullName evidence="1">Uncharacterized protein</fullName>
    </submittedName>
</protein>
<name>A0A8J2JJF5_9HEXA</name>
<dbReference type="AlphaFoldDB" id="A0A8J2JJF5"/>
<evidence type="ECO:0000313" key="1">
    <source>
        <dbReference type="EMBL" id="CAG7721001.1"/>
    </source>
</evidence>
<reference evidence="1" key="1">
    <citation type="submission" date="2021-06" db="EMBL/GenBank/DDBJ databases">
        <authorList>
            <person name="Hodson N. C."/>
            <person name="Mongue J. A."/>
            <person name="Jaron S. K."/>
        </authorList>
    </citation>
    <scope>NUCLEOTIDE SEQUENCE</scope>
</reference>